<evidence type="ECO:0000259" key="1">
    <source>
        <dbReference type="Pfam" id="PF00535"/>
    </source>
</evidence>
<comment type="caution">
    <text evidence="2">The sequence shown here is derived from an EMBL/GenBank/DDBJ whole genome shotgun (WGS) entry which is preliminary data.</text>
</comment>
<dbReference type="AlphaFoldDB" id="A0A317PPN6"/>
<dbReference type="InterPro" id="IPR001173">
    <property type="entry name" value="Glyco_trans_2-like"/>
</dbReference>
<proteinExistence type="predicted"/>
<organism evidence="2 3">
    <name type="scientific">Hoeflea marina</name>
    <dbReference type="NCBI Taxonomy" id="274592"/>
    <lineage>
        <taxon>Bacteria</taxon>
        <taxon>Pseudomonadati</taxon>
        <taxon>Pseudomonadota</taxon>
        <taxon>Alphaproteobacteria</taxon>
        <taxon>Hyphomicrobiales</taxon>
        <taxon>Rhizobiaceae</taxon>
        <taxon>Hoeflea</taxon>
    </lineage>
</organism>
<sequence length="298" mass="33288">MAPASPRPLVSVALATFNGERHLAKQLDSLAAQTRLPDELVVGDDASSDSTLAVLHDFARRAPFPVEITSNPVTLGYSRNFIATAGRCRGELLFFCDQDDIWLPGKIARMAEIAAASPEGVITHDMSVFSSDESGPSFPSFFDHLRGTGFSRAVCLNGCAMAVKADFIRRWGWPEDDSGVSHDVWIALFASAFRQRRYCDEILLSHRLHGANASGWIPAESDRIGSRDWTPQRRALQSDTDLMIELLLKPWNLSWTDEILRAVEERRSGLDPTLLAALIGSLGANRRSHLRRRRWWRF</sequence>
<dbReference type="PANTHER" id="PTHR22916">
    <property type="entry name" value="GLYCOSYLTRANSFERASE"/>
    <property type="match status" value="1"/>
</dbReference>
<dbReference type="InterPro" id="IPR029044">
    <property type="entry name" value="Nucleotide-diphossugar_trans"/>
</dbReference>
<dbReference type="Pfam" id="PF00535">
    <property type="entry name" value="Glycos_transf_2"/>
    <property type="match status" value="1"/>
</dbReference>
<reference evidence="2 3" key="1">
    <citation type="submission" date="2018-05" db="EMBL/GenBank/DDBJ databases">
        <title>Genomic Encyclopedia of Type Strains, Phase IV (KMG-IV): sequencing the most valuable type-strain genomes for metagenomic binning, comparative biology and taxonomic classification.</title>
        <authorList>
            <person name="Goeker M."/>
        </authorList>
    </citation>
    <scope>NUCLEOTIDE SEQUENCE [LARGE SCALE GENOMIC DNA]</scope>
    <source>
        <strain evidence="2 3">DSM 16791</strain>
    </source>
</reference>
<evidence type="ECO:0000313" key="2">
    <source>
        <dbReference type="EMBL" id="PWW03393.1"/>
    </source>
</evidence>
<evidence type="ECO:0000313" key="3">
    <source>
        <dbReference type="Proteomes" id="UP000246352"/>
    </source>
</evidence>
<keyword evidence="2" id="KW-0808">Transferase</keyword>
<gene>
    <name evidence="2" type="ORF">DFR52_10173</name>
</gene>
<name>A0A317PPN6_9HYPH</name>
<dbReference type="EMBL" id="QGTR01000001">
    <property type="protein sequence ID" value="PWW03393.1"/>
    <property type="molecule type" value="Genomic_DNA"/>
</dbReference>
<protein>
    <submittedName>
        <fullName evidence="2">Glycosyltransferase involved in cell wall biosynthesis</fullName>
    </submittedName>
</protein>
<dbReference type="PANTHER" id="PTHR22916:SF3">
    <property type="entry name" value="UDP-GLCNAC:BETAGAL BETA-1,3-N-ACETYLGLUCOSAMINYLTRANSFERASE-LIKE PROTEIN 1"/>
    <property type="match status" value="1"/>
</dbReference>
<keyword evidence="3" id="KW-1185">Reference proteome</keyword>
<feature type="domain" description="Glycosyltransferase 2-like" evidence="1">
    <location>
        <begin position="11"/>
        <end position="124"/>
    </location>
</feature>
<dbReference type="Proteomes" id="UP000246352">
    <property type="component" value="Unassembled WGS sequence"/>
</dbReference>
<dbReference type="Gene3D" id="3.90.550.10">
    <property type="entry name" value="Spore Coat Polysaccharide Biosynthesis Protein SpsA, Chain A"/>
    <property type="match status" value="1"/>
</dbReference>
<accession>A0A317PPN6</accession>
<dbReference type="SUPFAM" id="SSF53448">
    <property type="entry name" value="Nucleotide-diphospho-sugar transferases"/>
    <property type="match status" value="1"/>
</dbReference>
<dbReference type="GO" id="GO:0016758">
    <property type="term" value="F:hexosyltransferase activity"/>
    <property type="evidence" value="ECO:0007669"/>
    <property type="project" value="UniProtKB-ARBA"/>
</dbReference>